<evidence type="ECO:0000256" key="1">
    <source>
        <dbReference type="SAM" id="MobiDB-lite"/>
    </source>
</evidence>
<accession>A0A7R9JRE3</accession>
<dbReference type="AlphaFoldDB" id="A0A7R9JRE3"/>
<dbReference type="EMBL" id="OE839462">
    <property type="protein sequence ID" value="CAD7587302.1"/>
    <property type="molecule type" value="Genomic_DNA"/>
</dbReference>
<sequence>MEVTPTGGAIREHSSSVESSSSEEKKVIGGRHVIEKSSSFQAEESSKVVESSQSVQQSSSRLVQSSVSSVSSSQKTVSSSSTSLSSDLQSQLLICPHEAEFDSIPDPLLHRYVLEAPGIEPRTSGYVDRNSEDQREFLTTDPEVEGSNPRRLRNLIVKQMVWKGLKLSPGRKIEKLFE</sequence>
<reference evidence="2" key="1">
    <citation type="submission" date="2020-11" db="EMBL/GenBank/DDBJ databases">
        <authorList>
            <person name="Tran Van P."/>
        </authorList>
    </citation>
    <scope>NUCLEOTIDE SEQUENCE</scope>
</reference>
<name>A0A7R9JRE3_TIMGE</name>
<gene>
    <name evidence="2" type="ORF">TGEB3V08_LOCUS1512</name>
</gene>
<feature type="region of interest" description="Disordered" evidence="1">
    <location>
        <begin position="1"/>
        <end position="86"/>
    </location>
</feature>
<organism evidence="2">
    <name type="scientific">Timema genevievae</name>
    <name type="common">Walking stick</name>
    <dbReference type="NCBI Taxonomy" id="629358"/>
    <lineage>
        <taxon>Eukaryota</taxon>
        <taxon>Metazoa</taxon>
        <taxon>Ecdysozoa</taxon>
        <taxon>Arthropoda</taxon>
        <taxon>Hexapoda</taxon>
        <taxon>Insecta</taxon>
        <taxon>Pterygota</taxon>
        <taxon>Neoptera</taxon>
        <taxon>Polyneoptera</taxon>
        <taxon>Phasmatodea</taxon>
        <taxon>Timematodea</taxon>
        <taxon>Timematoidea</taxon>
        <taxon>Timematidae</taxon>
        <taxon>Timema</taxon>
    </lineage>
</organism>
<feature type="compositionally biased region" description="Low complexity" evidence="1">
    <location>
        <begin position="48"/>
        <end position="86"/>
    </location>
</feature>
<feature type="compositionally biased region" description="Basic and acidic residues" evidence="1">
    <location>
        <begin position="22"/>
        <end position="35"/>
    </location>
</feature>
<protein>
    <submittedName>
        <fullName evidence="2">Uncharacterized protein</fullName>
    </submittedName>
</protein>
<proteinExistence type="predicted"/>
<evidence type="ECO:0000313" key="2">
    <source>
        <dbReference type="EMBL" id="CAD7587302.1"/>
    </source>
</evidence>